<dbReference type="KEGG" id="euz:DVS28_a0733"/>
<proteinExistence type="predicted"/>
<dbReference type="RefSeq" id="WP_123060212.1">
    <property type="nucleotide sequence ID" value="NZ_CAXIBR010000004.1"/>
</dbReference>
<protein>
    <submittedName>
        <fullName evidence="1">Uncharacterized protein</fullName>
    </submittedName>
</protein>
<organism evidence="1 2">
    <name type="scientific">Euzebya pacifica</name>
    <dbReference type="NCBI Taxonomy" id="1608957"/>
    <lineage>
        <taxon>Bacteria</taxon>
        <taxon>Bacillati</taxon>
        <taxon>Actinomycetota</taxon>
        <taxon>Nitriliruptoria</taxon>
        <taxon>Euzebyales</taxon>
    </lineage>
</organism>
<dbReference type="EMBL" id="CP031165">
    <property type="protein sequence ID" value="AXV05434.1"/>
    <property type="molecule type" value="Genomic_DNA"/>
</dbReference>
<reference evidence="1 2" key="1">
    <citation type="submission" date="2018-09" db="EMBL/GenBank/DDBJ databases">
        <title>Complete genome sequence of Euzebya sp. DY32-46 isolated from seawater of Pacific Ocean.</title>
        <authorList>
            <person name="Xu L."/>
            <person name="Wu Y.-H."/>
            <person name="Xu X.-W."/>
        </authorList>
    </citation>
    <scope>NUCLEOTIDE SEQUENCE [LARGE SCALE GENOMIC DNA]</scope>
    <source>
        <strain evidence="1 2">DY32-46</strain>
    </source>
</reference>
<gene>
    <name evidence="1" type="ORF">DVS28_a0733</name>
</gene>
<dbReference type="Proteomes" id="UP000264006">
    <property type="component" value="Chromosome"/>
</dbReference>
<sequence length="214" mass="23155">MTTPPDHLFEGAITAAGFASGESVVVGSWARSPLGMCIDVMWRRPDGERILLAPRQEVADYIADLYAFDTVRVVPIEGRLLRDSLRVTAGPLQVSATLAARDWRSWLFALRPRALRRSPRWIAMEDRLARPFVGRVIGGGEGVRAAGIAPGGQQEFYGADDWRALTWASLTVDGEDAGSMARLPADFGVGLSAFPTQPASVRVGTIIRPAPDRG</sequence>
<evidence type="ECO:0000313" key="2">
    <source>
        <dbReference type="Proteomes" id="UP000264006"/>
    </source>
</evidence>
<accession>A0A346XT87</accession>
<dbReference type="OrthoDB" id="3571220at2"/>
<keyword evidence="2" id="KW-1185">Reference proteome</keyword>
<dbReference type="AlphaFoldDB" id="A0A346XT87"/>
<name>A0A346XT87_9ACTN</name>
<evidence type="ECO:0000313" key="1">
    <source>
        <dbReference type="EMBL" id="AXV05434.1"/>
    </source>
</evidence>